<organism evidence="1 2">
    <name type="scientific">Apophysomyces ossiformis</name>
    <dbReference type="NCBI Taxonomy" id="679940"/>
    <lineage>
        <taxon>Eukaryota</taxon>
        <taxon>Fungi</taxon>
        <taxon>Fungi incertae sedis</taxon>
        <taxon>Mucoromycota</taxon>
        <taxon>Mucoromycotina</taxon>
        <taxon>Mucoromycetes</taxon>
        <taxon>Mucorales</taxon>
        <taxon>Mucorineae</taxon>
        <taxon>Mucoraceae</taxon>
        <taxon>Apophysomyces</taxon>
    </lineage>
</organism>
<protein>
    <submittedName>
        <fullName evidence="1">Uncharacterized protein</fullName>
    </submittedName>
</protein>
<dbReference type="Proteomes" id="UP000605846">
    <property type="component" value="Unassembled WGS sequence"/>
</dbReference>
<dbReference type="AlphaFoldDB" id="A0A8H7ETL6"/>
<comment type="caution">
    <text evidence="1">The sequence shown here is derived from an EMBL/GenBank/DDBJ whole genome shotgun (WGS) entry which is preliminary data.</text>
</comment>
<dbReference type="EMBL" id="JABAYA010000010">
    <property type="protein sequence ID" value="KAF7731394.1"/>
    <property type="molecule type" value="Genomic_DNA"/>
</dbReference>
<reference evidence="1" key="1">
    <citation type="submission" date="2020-01" db="EMBL/GenBank/DDBJ databases">
        <title>Genome Sequencing of Three Apophysomyces-Like Fungal Strains Confirms a Novel Fungal Genus in the Mucoromycota with divergent Burkholderia-like Endosymbiotic Bacteria.</title>
        <authorList>
            <person name="Stajich J.E."/>
            <person name="Macias A.M."/>
            <person name="Carter-House D."/>
            <person name="Lovett B."/>
            <person name="Kasson L.R."/>
            <person name="Berry K."/>
            <person name="Grigoriev I."/>
            <person name="Chang Y."/>
            <person name="Spatafora J."/>
            <person name="Kasson M.T."/>
        </authorList>
    </citation>
    <scope>NUCLEOTIDE SEQUENCE</scope>
    <source>
        <strain evidence="1">NRRL A-21654</strain>
    </source>
</reference>
<proteinExistence type="predicted"/>
<keyword evidence="2" id="KW-1185">Reference proteome</keyword>
<sequence length="130" mass="14579">MGSSITVESLQEEFSKLDLDAQEAKAMKEIYCFLKPFVISSTGEIAVDRHPLLNAPLVLLANTIFAVTYYKKFSRSTCPIVHPSAIYSLVLNPTSTFKVLRNVKDDDMDGFYVFDPDEKIITTLADGRHN</sequence>
<name>A0A8H7ETL6_9FUNG</name>
<evidence type="ECO:0000313" key="2">
    <source>
        <dbReference type="Proteomes" id="UP000605846"/>
    </source>
</evidence>
<gene>
    <name evidence="1" type="ORF">EC973_000202</name>
</gene>
<evidence type="ECO:0000313" key="1">
    <source>
        <dbReference type="EMBL" id="KAF7731394.1"/>
    </source>
</evidence>
<accession>A0A8H7ETL6</accession>